<dbReference type="GO" id="GO:0004519">
    <property type="term" value="F:endonuclease activity"/>
    <property type="evidence" value="ECO:0007669"/>
    <property type="project" value="InterPro"/>
</dbReference>
<dbReference type="Gene3D" id="3.40.50.10330">
    <property type="entry name" value="Probable inorganic polyphosphate/atp-NAD kinase, domain 1"/>
    <property type="match status" value="1"/>
</dbReference>
<dbReference type="EMBL" id="NEXV01000162">
    <property type="protein sequence ID" value="PIG87323.1"/>
    <property type="molecule type" value="Genomic_DNA"/>
</dbReference>
<dbReference type="InterPro" id="IPR017437">
    <property type="entry name" value="ATP-NAD_kinase_PpnK-typ_C"/>
</dbReference>
<evidence type="ECO:0000256" key="4">
    <source>
        <dbReference type="ARBA" id="ARBA00022777"/>
    </source>
</evidence>
<dbReference type="Pfam" id="PF01513">
    <property type="entry name" value="NAD_kinase"/>
    <property type="match status" value="1"/>
</dbReference>
<comment type="caution">
    <text evidence="8">The sequence shown here is derived from an EMBL/GenBank/DDBJ whole genome shotgun (WGS) entry which is preliminary data.</text>
</comment>
<dbReference type="InterPro" id="IPR017438">
    <property type="entry name" value="ATP-NAD_kinase_N"/>
</dbReference>
<dbReference type="Gene3D" id="2.60.200.30">
    <property type="entry name" value="Probable inorganic polyphosphate/atp-NAD kinase, domain 2"/>
    <property type="match status" value="1"/>
</dbReference>
<dbReference type="GO" id="GO:0006741">
    <property type="term" value="P:NADP+ biosynthetic process"/>
    <property type="evidence" value="ECO:0007669"/>
    <property type="project" value="InterPro"/>
</dbReference>
<evidence type="ECO:0000256" key="3">
    <source>
        <dbReference type="ARBA" id="ARBA00022679"/>
    </source>
</evidence>
<dbReference type="STRING" id="656916.A0A2G7G3D8"/>
<dbReference type="FunFam" id="3.40.50.10330:FF:000029">
    <property type="entry name" value="NAD+ kinase, putative"/>
    <property type="match status" value="1"/>
</dbReference>
<dbReference type="InterPro" id="IPR007194">
    <property type="entry name" value="TRAPP_component"/>
</dbReference>
<dbReference type="SUPFAM" id="SSF111331">
    <property type="entry name" value="NAD kinase/diacylglycerol kinase-like"/>
    <property type="match status" value="1"/>
</dbReference>
<dbReference type="GO" id="GO:0090730">
    <property type="term" value="C:Las1 complex"/>
    <property type="evidence" value="ECO:0007669"/>
    <property type="project" value="InterPro"/>
</dbReference>
<sequence length="1075" mass="118963">MSKVIFTPWKEQLELQSVRNQFYPPPTYDGPDMRSRACATVAAWKLRGNLPHPVEATALLTDAILHDDAKKNSIFSIRATYSAAFCRFVTGLVDSKLHGQRKTMFQRAIDLGLPASFVELRHEATHRELPSLTVLRNAAQRSLEWLWDYYWAKIDLNAVFAPDGVEDDIEPVKAAARACLAQVTGETGASEPPRKKRRVQVLSGVATQLVSVCKSSGKGAAAVSEVLVEDGVLVSGERKLGTSLDDDFSRWDYFLQVIVEGYPAFLTGLVEAMVDVLAFARSATKEDAHCEGVYMWLDHIICSSQWESKRRLLSFAYALSACEQNSNHWTDMIKERIQGVDSDLSSSPGGRGELSGKDINAPQSLHTGASHDLDSLKNMGWEVGHGGAGGDTDSHKLEVVLTPNCSHRRKSSLVMANEPGKPRLDRADDKTACFVHSLIAGEWICPPGQEKDARTPRDALDDAMGFDDTAIDTDGVTVTDMDDWTPKQSETIVESRQLTKKQLSDMAWNVRKLSKKLDSIKLKLSVKNVFVVTKAGDDSVIAFTRKVTQWLLSKDRDTEYHVYVERRLEAAADFGASQLLEDEPSAAGRLKFWDNKFVYENAYLFDFVITLGGDGTVLYTSWLFQQVVPPVLSFSLGSLGFLTKFDFNDYQKTLGSAFKDGVAVSLRLRFECTIMRSNGREDGSLTHSKKRDLVEELIGEEVEGTLTHKPEKVVQILNDVVLDRGPNPTMSSIELFGDDEHFTTLLADGVCIATPTGSTAYNLAAGGSLCHPDNPVILVTAICAHTLSFRPIILPDTIVLRMGVPYDARTSSWASFDGRESMAHPARHSAMVSVSNSAANQSNASDKQQPPQQIQHIANTGLRVPSNRKTIYDRHLNRSRNAESSRASFAFLFAEMVTYAQRRVTGIQDLEKRLNEQGYPLGLRLLDLLYYRTITSSTSSSISSSSTSAAPPNRPLRILPLLHLIHGPLWRLLFNRPADALEHSVSPDTPNEYMITDNDPLVNTYISVPKEMSMLNCAAFVAGIIEGVCDGCGFEAKVTAHNQPTEMWPGRTIFLVRFGESVMEREKVLERAGIK</sequence>
<dbReference type="InterPro" id="IPR024096">
    <property type="entry name" value="NO_sig/Golgi_transp_ligand-bd"/>
</dbReference>
<evidence type="ECO:0000256" key="2">
    <source>
        <dbReference type="ARBA" id="ARBA00010995"/>
    </source>
</evidence>
<dbReference type="InterPro" id="IPR016064">
    <property type="entry name" value="NAD/diacylglycerol_kinase_sf"/>
</dbReference>
<dbReference type="GO" id="GO:0030008">
    <property type="term" value="C:TRAPP complex"/>
    <property type="evidence" value="ECO:0007669"/>
    <property type="project" value="InterPro"/>
</dbReference>
<dbReference type="SUPFAM" id="SSF111126">
    <property type="entry name" value="Ligand-binding domain in the NO signalling and Golgi transport"/>
    <property type="match status" value="1"/>
</dbReference>
<dbReference type="Pfam" id="PF04031">
    <property type="entry name" value="Las1"/>
    <property type="match status" value="1"/>
</dbReference>
<evidence type="ECO:0000313" key="9">
    <source>
        <dbReference type="Proteomes" id="UP000231358"/>
    </source>
</evidence>
<dbReference type="GO" id="GO:0019674">
    <property type="term" value="P:NAD+ metabolic process"/>
    <property type="evidence" value="ECO:0007669"/>
    <property type="project" value="InterPro"/>
</dbReference>
<dbReference type="PANTHER" id="PTHR20275:SF11">
    <property type="entry name" value="KINASE, PUTATIVE (AFU_ORTHOLOGUE AFUA_5G12870)-RELATED"/>
    <property type="match status" value="1"/>
</dbReference>
<proteinExistence type="inferred from homology"/>
<dbReference type="AlphaFoldDB" id="A0A2G7G3D8"/>
<dbReference type="HAMAP" id="MF_00361">
    <property type="entry name" value="NAD_kinase"/>
    <property type="match status" value="1"/>
</dbReference>
<dbReference type="InterPro" id="IPR007174">
    <property type="entry name" value="Las1"/>
</dbReference>
<keyword evidence="3" id="KW-0808">Transferase</keyword>
<dbReference type="FunFam" id="2.60.200.30:FF:000008">
    <property type="entry name" value="Putative NAD+ kinase"/>
    <property type="match status" value="1"/>
</dbReference>
<reference evidence="8 9" key="1">
    <citation type="submission" date="2017-05" db="EMBL/GenBank/DDBJ databases">
        <title>Genome sequence for an aflatoxigenic pathogen of Argentinian peanut, Aspergillus arachidicola.</title>
        <authorList>
            <person name="Moore G."/>
            <person name="Beltz S.B."/>
            <person name="Mack B.M."/>
        </authorList>
    </citation>
    <scope>NUCLEOTIDE SEQUENCE [LARGE SCALE GENOMIC DNA]</scope>
    <source>
        <strain evidence="8 9">CBS 117610</strain>
    </source>
</reference>
<gene>
    <name evidence="8" type="ORF">AARAC_011878</name>
</gene>
<comment type="similarity">
    <text evidence="1">Belongs to the TRAPP small subunits family. BET3 subfamily.</text>
</comment>
<keyword evidence="4 8" id="KW-0418">Kinase</keyword>
<dbReference type="GO" id="GO:0006364">
    <property type="term" value="P:rRNA processing"/>
    <property type="evidence" value="ECO:0007669"/>
    <property type="project" value="InterPro"/>
</dbReference>
<comment type="similarity">
    <text evidence="2">Belongs to the NAD kinase family.</text>
</comment>
<organism evidence="8 9">
    <name type="scientific">Aspergillus arachidicola</name>
    <dbReference type="NCBI Taxonomy" id="656916"/>
    <lineage>
        <taxon>Eukaryota</taxon>
        <taxon>Fungi</taxon>
        <taxon>Dikarya</taxon>
        <taxon>Ascomycota</taxon>
        <taxon>Pezizomycotina</taxon>
        <taxon>Eurotiomycetes</taxon>
        <taxon>Eurotiomycetidae</taxon>
        <taxon>Eurotiales</taxon>
        <taxon>Aspergillaceae</taxon>
        <taxon>Aspergillus</taxon>
        <taxon>Aspergillus subgen. Circumdati</taxon>
    </lineage>
</organism>
<feature type="compositionally biased region" description="Low complexity" evidence="7">
    <location>
        <begin position="829"/>
        <end position="845"/>
    </location>
</feature>
<evidence type="ECO:0000256" key="1">
    <source>
        <dbReference type="ARBA" id="ARBA00006218"/>
    </source>
</evidence>
<dbReference type="Proteomes" id="UP000231358">
    <property type="component" value="Unassembled WGS sequence"/>
</dbReference>
<evidence type="ECO:0000313" key="8">
    <source>
        <dbReference type="EMBL" id="PIG87323.1"/>
    </source>
</evidence>
<dbReference type="GO" id="GO:0048193">
    <property type="term" value="P:Golgi vesicle transport"/>
    <property type="evidence" value="ECO:0007669"/>
    <property type="project" value="InterPro"/>
</dbReference>
<evidence type="ECO:0000256" key="7">
    <source>
        <dbReference type="SAM" id="MobiDB-lite"/>
    </source>
</evidence>
<accession>A0A2G7G3D8</accession>
<evidence type="ECO:0000256" key="6">
    <source>
        <dbReference type="ARBA" id="ARBA00023027"/>
    </source>
</evidence>
<dbReference type="InterPro" id="IPR016696">
    <property type="entry name" value="TRAPP-I_su5"/>
</dbReference>
<name>A0A2G7G3D8_9EURO</name>
<protein>
    <submittedName>
        <fullName evidence="8">NAD+ kinase</fullName>
    </submittedName>
</protein>
<keyword evidence="6" id="KW-0520">NAD</keyword>
<evidence type="ECO:0000256" key="5">
    <source>
        <dbReference type="ARBA" id="ARBA00022857"/>
    </source>
</evidence>
<dbReference type="Gene3D" id="3.30.1380.20">
    <property type="entry name" value="Trafficking protein particle complex subunit 3"/>
    <property type="match status" value="1"/>
</dbReference>
<dbReference type="Pfam" id="PF04051">
    <property type="entry name" value="TRAPP"/>
    <property type="match status" value="1"/>
</dbReference>
<dbReference type="GO" id="GO:0003951">
    <property type="term" value="F:NAD+ kinase activity"/>
    <property type="evidence" value="ECO:0007669"/>
    <property type="project" value="InterPro"/>
</dbReference>
<dbReference type="InterPro" id="IPR002504">
    <property type="entry name" value="NADK"/>
</dbReference>
<feature type="region of interest" description="Disordered" evidence="7">
    <location>
        <begin position="827"/>
        <end position="853"/>
    </location>
</feature>
<keyword evidence="5" id="KW-0521">NADP</keyword>
<dbReference type="FunFam" id="3.30.1380.20:FF:000007">
    <property type="entry name" value="Trafficking protein particle complex subunit"/>
    <property type="match status" value="1"/>
</dbReference>
<feature type="region of interest" description="Disordered" evidence="7">
    <location>
        <begin position="340"/>
        <end position="370"/>
    </location>
</feature>
<dbReference type="Pfam" id="PF20143">
    <property type="entry name" value="NAD_kinase_C"/>
    <property type="match status" value="1"/>
</dbReference>
<dbReference type="CDD" id="cd14943">
    <property type="entry name" value="TRAPPC5_Trs31"/>
    <property type="match status" value="1"/>
</dbReference>
<dbReference type="PANTHER" id="PTHR20275">
    <property type="entry name" value="NAD KINASE"/>
    <property type="match status" value="1"/>
</dbReference>
<keyword evidence="9" id="KW-1185">Reference proteome</keyword>